<dbReference type="Pfam" id="PF13649">
    <property type="entry name" value="Methyltransf_25"/>
    <property type="match status" value="1"/>
</dbReference>
<dbReference type="GO" id="GO:0040031">
    <property type="term" value="P:snRNA modification"/>
    <property type="evidence" value="ECO:0007669"/>
    <property type="project" value="TreeGrafter"/>
</dbReference>
<accession>A0A316ZJ36</accession>
<keyword evidence="2 6" id="KW-0489">Methyltransferase</keyword>
<dbReference type="OrthoDB" id="540004at2759"/>
<feature type="domain" description="Bin3-type SAM" evidence="8">
    <location>
        <begin position="64"/>
        <end position="323"/>
    </location>
</feature>
<evidence type="ECO:0000259" key="8">
    <source>
        <dbReference type="PROSITE" id="PS51515"/>
    </source>
</evidence>
<proteinExistence type="inferred from homology"/>
<dbReference type="SUPFAM" id="SSF53335">
    <property type="entry name" value="S-adenosyl-L-methionine-dependent methyltransferases"/>
    <property type="match status" value="1"/>
</dbReference>
<evidence type="ECO:0000313" key="10">
    <source>
        <dbReference type="Proteomes" id="UP000245946"/>
    </source>
</evidence>
<evidence type="ECO:0000256" key="7">
    <source>
        <dbReference type="SAM" id="MobiDB-lite"/>
    </source>
</evidence>
<dbReference type="GeneID" id="37268283"/>
<protein>
    <recommendedName>
        <fullName evidence="6">RNA methyltransferase</fullName>
        <ecNumber evidence="6">2.1.1.-</ecNumber>
    </recommendedName>
</protein>
<dbReference type="Pfam" id="PF06859">
    <property type="entry name" value="Bin3"/>
    <property type="match status" value="1"/>
</dbReference>
<keyword evidence="3 6" id="KW-0808">Transferase</keyword>
<evidence type="ECO:0000313" key="9">
    <source>
        <dbReference type="EMBL" id="PWO01065.1"/>
    </source>
</evidence>
<dbReference type="GO" id="GO:0008173">
    <property type="term" value="F:RNA methyltransferase activity"/>
    <property type="evidence" value="ECO:0007669"/>
    <property type="project" value="UniProtKB-UniRule"/>
</dbReference>
<feature type="region of interest" description="Disordered" evidence="7">
    <location>
        <begin position="1"/>
        <end position="30"/>
    </location>
</feature>
<sequence length="323" mass="35407">MSEPSTSASPAASSSSSAPQRGNDAQRAHNARAQHGNFHAYYHIRAAPAVPDAAVAAASAAAGDPRVPLILEELQRQRGERQWPLRLLDVGCNAGKMTFALATALPQAEHVLGVDIDAALITLAQAQVRRLQRGSAARPPQEPPEAKRAKHETTPTLQFEPCDWPRARLDLADAERHVQLLSKPPDGVEEDAARRARETQVRGKAREVKTLQRVLQQDESGWDCLLALSLTKWVHLQHHDIGLLHFLARLASSLRPLGVLVLEAQPWASYEQARRVIGAEGRRRHASLRLRPDDFEWWLAALGLEGPQRLGSTAGYGESTFSA</sequence>
<dbReference type="RefSeq" id="XP_025601343.1">
    <property type="nucleotide sequence ID" value="XM_025740739.1"/>
</dbReference>
<dbReference type="CDD" id="cd02440">
    <property type="entry name" value="AdoMet_MTases"/>
    <property type="match status" value="1"/>
</dbReference>
<dbReference type="EMBL" id="KZ819283">
    <property type="protein sequence ID" value="PWO01065.1"/>
    <property type="molecule type" value="Genomic_DNA"/>
</dbReference>
<feature type="compositionally biased region" description="Low complexity" evidence="7">
    <location>
        <begin position="1"/>
        <end position="19"/>
    </location>
</feature>
<dbReference type="EC" id="2.1.1.-" evidence="6"/>
<dbReference type="Gene3D" id="3.40.50.150">
    <property type="entry name" value="Vaccinia Virus protein VP39"/>
    <property type="match status" value="1"/>
</dbReference>
<evidence type="ECO:0000256" key="2">
    <source>
        <dbReference type="ARBA" id="ARBA00022603"/>
    </source>
</evidence>
<evidence type="ECO:0000256" key="5">
    <source>
        <dbReference type="PROSITE-ProRule" id="PRU00848"/>
    </source>
</evidence>
<keyword evidence="4 5" id="KW-0949">S-adenosyl-L-methionine</keyword>
<dbReference type="InterPro" id="IPR024160">
    <property type="entry name" value="BIN3_SAM-bd_dom"/>
</dbReference>
<evidence type="ECO:0000256" key="4">
    <source>
        <dbReference type="ARBA" id="ARBA00022691"/>
    </source>
</evidence>
<keyword evidence="10" id="KW-1185">Reference proteome</keyword>
<dbReference type="InterPro" id="IPR010675">
    <property type="entry name" value="Bin3_C"/>
</dbReference>
<dbReference type="GO" id="GO:0032259">
    <property type="term" value="P:methylation"/>
    <property type="evidence" value="ECO:0007669"/>
    <property type="project" value="UniProtKB-KW"/>
</dbReference>
<dbReference type="PANTHER" id="PTHR12315:SF0">
    <property type="entry name" value="7SK SNRNA METHYLPHOSPHATE CAPPING ENZYME"/>
    <property type="match status" value="1"/>
</dbReference>
<reference evidence="9 10" key="1">
    <citation type="journal article" date="2018" name="Mol. Biol. Evol.">
        <title>Broad Genomic Sampling Reveals a Smut Pathogenic Ancestry of the Fungal Clade Ustilaginomycotina.</title>
        <authorList>
            <person name="Kijpornyongpan T."/>
            <person name="Mondo S.J."/>
            <person name="Barry K."/>
            <person name="Sandor L."/>
            <person name="Lee J."/>
            <person name="Lipzen A."/>
            <person name="Pangilinan J."/>
            <person name="LaButti K."/>
            <person name="Hainaut M."/>
            <person name="Henrissat B."/>
            <person name="Grigoriev I.V."/>
            <person name="Spatafora J.W."/>
            <person name="Aime M.C."/>
        </authorList>
    </citation>
    <scope>NUCLEOTIDE SEQUENCE [LARGE SCALE GENOMIC DNA]</scope>
    <source>
        <strain evidence="9 10">MCA 4186</strain>
    </source>
</reference>
<dbReference type="GO" id="GO:0008171">
    <property type="term" value="F:O-methyltransferase activity"/>
    <property type="evidence" value="ECO:0007669"/>
    <property type="project" value="UniProtKB-UniRule"/>
</dbReference>
<dbReference type="PROSITE" id="PS51515">
    <property type="entry name" value="BIN3_SAM"/>
    <property type="match status" value="1"/>
</dbReference>
<dbReference type="GO" id="GO:0017069">
    <property type="term" value="F:snRNA binding"/>
    <property type="evidence" value="ECO:0007669"/>
    <property type="project" value="TreeGrafter"/>
</dbReference>
<dbReference type="InterPro" id="IPR029063">
    <property type="entry name" value="SAM-dependent_MTases_sf"/>
</dbReference>
<dbReference type="InterPro" id="IPR039772">
    <property type="entry name" value="Bin3-like"/>
</dbReference>
<feature type="compositionally biased region" description="Basic and acidic residues" evidence="7">
    <location>
        <begin position="144"/>
        <end position="153"/>
    </location>
</feature>
<dbReference type="STRING" id="58919.A0A316ZJ36"/>
<name>A0A316ZJ36_9BASI</name>
<comment type="similarity">
    <text evidence="1 6">Belongs to the methyltransferase superfamily.</text>
</comment>
<evidence type="ECO:0000256" key="1">
    <source>
        <dbReference type="ARBA" id="ARBA00008361"/>
    </source>
</evidence>
<dbReference type="Proteomes" id="UP000245946">
    <property type="component" value="Unassembled WGS sequence"/>
</dbReference>
<feature type="region of interest" description="Disordered" evidence="7">
    <location>
        <begin position="132"/>
        <end position="155"/>
    </location>
</feature>
<evidence type="ECO:0000256" key="3">
    <source>
        <dbReference type="ARBA" id="ARBA00022679"/>
    </source>
</evidence>
<organism evidence="9 10">
    <name type="scientific">Tilletiopsis washingtonensis</name>
    <dbReference type="NCBI Taxonomy" id="58919"/>
    <lineage>
        <taxon>Eukaryota</taxon>
        <taxon>Fungi</taxon>
        <taxon>Dikarya</taxon>
        <taxon>Basidiomycota</taxon>
        <taxon>Ustilaginomycotina</taxon>
        <taxon>Exobasidiomycetes</taxon>
        <taxon>Entylomatales</taxon>
        <taxon>Entylomatales incertae sedis</taxon>
        <taxon>Tilletiopsis</taxon>
    </lineage>
</organism>
<evidence type="ECO:0000256" key="6">
    <source>
        <dbReference type="RuleBase" id="RU367087"/>
    </source>
</evidence>
<dbReference type="PANTHER" id="PTHR12315">
    <property type="entry name" value="BICOID-INTERACTING PROTEIN RELATED"/>
    <property type="match status" value="1"/>
</dbReference>
<dbReference type="AlphaFoldDB" id="A0A316ZJ36"/>
<gene>
    <name evidence="9" type="ORF">FA09DRAFT_313716</name>
</gene>
<dbReference type="InterPro" id="IPR041698">
    <property type="entry name" value="Methyltransf_25"/>
</dbReference>